<dbReference type="Gene3D" id="2.30.30.140">
    <property type="match status" value="1"/>
</dbReference>
<proteinExistence type="predicted"/>
<dbReference type="EMBL" id="MBFS01002310">
    <property type="protein sequence ID" value="PVU99093.1"/>
    <property type="molecule type" value="Genomic_DNA"/>
</dbReference>
<dbReference type="SUPFAM" id="SSF63748">
    <property type="entry name" value="Tudor/PWWP/MBT"/>
    <property type="match status" value="1"/>
</dbReference>
<evidence type="ECO:0000259" key="2">
    <source>
        <dbReference type="Pfam" id="PF00855"/>
    </source>
</evidence>
<dbReference type="Pfam" id="PF00855">
    <property type="entry name" value="PWWP"/>
    <property type="match status" value="1"/>
</dbReference>
<evidence type="ECO:0000256" key="1">
    <source>
        <dbReference type="SAM" id="MobiDB-lite"/>
    </source>
</evidence>
<feature type="compositionally biased region" description="Basic residues" evidence="1">
    <location>
        <begin position="359"/>
        <end position="377"/>
    </location>
</feature>
<organism evidence="3 5">
    <name type="scientific">Smittium megazygosporum</name>
    <dbReference type="NCBI Taxonomy" id="133381"/>
    <lineage>
        <taxon>Eukaryota</taxon>
        <taxon>Fungi</taxon>
        <taxon>Fungi incertae sedis</taxon>
        <taxon>Zoopagomycota</taxon>
        <taxon>Kickxellomycotina</taxon>
        <taxon>Harpellomycetes</taxon>
        <taxon>Harpellales</taxon>
        <taxon>Legeriomycetaceae</taxon>
        <taxon>Smittium</taxon>
    </lineage>
</organism>
<evidence type="ECO:0000313" key="5">
    <source>
        <dbReference type="Proteomes" id="UP000245609"/>
    </source>
</evidence>
<dbReference type="InterPro" id="IPR000313">
    <property type="entry name" value="PWWP_dom"/>
</dbReference>
<feature type="compositionally biased region" description="Polar residues" evidence="1">
    <location>
        <begin position="16"/>
        <end position="45"/>
    </location>
</feature>
<feature type="compositionally biased region" description="Basic and acidic residues" evidence="1">
    <location>
        <begin position="312"/>
        <end position="321"/>
    </location>
</feature>
<feature type="region of interest" description="Disordered" evidence="1">
    <location>
        <begin position="303"/>
        <end position="423"/>
    </location>
</feature>
<feature type="region of interest" description="Disordered" evidence="1">
    <location>
        <begin position="139"/>
        <end position="175"/>
    </location>
</feature>
<reference evidence="3 5" key="1">
    <citation type="journal article" date="2018" name="MBio">
        <title>Comparative Genomics Reveals the Core Gene Toolbox for the Fungus-Insect Symbiosis.</title>
        <authorList>
            <person name="Wang Y."/>
            <person name="Stata M."/>
            <person name="Wang W."/>
            <person name="Stajich J.E."/>
            <person name="White M.M."/>
            <person name="Moncalvo J.M."/>
        </authorList>
    </citation>
    <scope>NUCLEOTIDE SEQUENCE [LARGE SCALE GENOMIC DNA]</scope>
    <source>
        <strain evidence="3 5">SC-DP-2</strain>
    </source>
</reference>
<dbReference type="Proteomes" id="UP000245609">
    <property type="component" value="Unassembled WGS sequence"/>
</dbReference>
<dbReference type="OrthoDB" id="641149at2759"/>
<sequence>MRSSVLEAVHTRSHVSKSLPSSKQASTEQTSPRLRSPSSARTQKTPLILLSPHMDSNNSNDSSLPPSAFTRLRSASIDSSSREFSMTGTDSKSTFGKDRHTFSEPENLSRFRKQLKARKANSQNDSVVKKLKLNLSSDTNLNSNINLTNKSPNTNGTTTETPSPSSSLTLSEPSSSLIDPKLRKIDPSERQVVLVDPLDSTEKYWWPAMTVPKDEVEQDMISESLSENECIVRYFEDNKYSVVAFSDLVILDPKSEFFISFKNKLQSEFLEDKGVDAALKYLNFAVLPEGFIWRKWLEKTNPNSKELGLSPDENKKNKENIDTTDSTSPKLSSPSEYDDPIKTNSLQIKSKGASSTQKRGTKPPLKRRSRIKTRTKSKQKEITNGLETNKHSSSSSSSLESHSSITANTSTSSSSSQSGQPNADTLSFDIESYENKINLLTETMANLHYEYKKVFAITSQLAKEIWLINGNSLPSAPSVTRQARRRRNN</sequence>
<dbReference type="EMBL" id="MBFS01002692">
    <property type="protein sequence ID" value="PVU93820.1"/>
    <property type="molecule type" value="Genomic_DNA"/>
</dbReference>
<comment type="caution">
    <text evidence="3">The sequence shown here is derived from an EMBL/GenBank/DDBJ whole genome shotgun (WGS) entry which is preliminary data.</text>
</comment>
<feature type="compositionally biased region" description="Polar residues" evidence="1">
    <location>
        <begin position="323"/>
        <end position="335"/>
    </location>
</feature>
<feature type="region of interest" description="Disordered" evidence="1">
    <location>
        <begin position="1"/>
        <end position="107"/>
    </location>
</feature>
<gene>
    <name evidence="4" type="ORF">BB560_005560</name>
    <name evidence="3" type="ORF">BB560_005983</name>
</gene>
<name>A0A2T9YNA7_9FUNG</name>
<accession>A0A2T9YNA7</accession>
<dbReference type="AlphaFoldDB" id="A0A2T9YNA7"/>
<protein>
    <recommendedName>
        <fullName evidence="2">PWWP domain-containing protein</fullName>
    </recommendedName>
</protein>
<feature type="compositionally biased region" description="Polar residues" evidence="1">
    <location>
        <begin position="76"/>
        <end position="94"/>
    </location>
</feature>
<feature type="compositionally biased region" description="Polar residues" evidence="1">
    <location>
        <begin position="342"/>
        <end position="358"/>
    </location>
</feature>
<feature type="compositionally biased region" description="Basic and acidic residues" evidence="1">
    <location>
        <begin position="95"/>
        <end position="107"/>
    </location>
</feature>
<keyword evidence="5" id="KW-1185">Reference proteome</keyword>
<evidence type="ECO:0000313" key="4">
    <source>
        <dbReference type="EMBL" id="PVU99093.1"/>
    </source>
</evidence>
<feature type="domain" description="PWWP" evidence="2">
    <location>
        <begin position="205"/>
        <end position="267"/>
    </location>
</feature>
<dbReference type="CDD" id="cd05162">
    <property type="entry name" value="PWWP"/>
    <property type="match status" value="1"/>
</dbReference>
<feature type="compositionally biased region" description="Low complexity" evidence="1">
    <location>
        <begin position="392"/>
        <end position="418"/>
    </location>
</feature>
<evidence type="ECO:0000313" key="3">
    <source>
        <dbReference type="EMBL" id="PVU93820.1"/>
    </source>
</evidence>